<feature type="transmembrane region" description="Helical" evidence="1">
    <location>
        <begin position="181"/>
        <end position="201"/>
    </location>
</feature>
<evidence type="ECO:0000256" key="1">
    <source>
        <dbReference type="SAM" id="Phobius"/>
    </source>
</evidence>
<dbReference type="STRING" id="504800.SAMN04488085_108235"/>
<organism evidence="2 3">
    <name type="scientific">Geodermatophilus ruber</name>
    <dbReference type="NCBI Taxonomy" id="504800"/>
    <lineage>
        <taxon>Bacteria</taxon>
        <taxon>Bacillati</taxon>
        <taxon>Actinomycetota</taxon>
        <taxon>Actinomycetes</taxon>
        <taxon>Geodermatophilales</taxon>
        <taxon>Geodermatophilaceae</taxon>
        <taxon>Geodermatophilus</taxon>
    </lineage>
</organism>
<keyword evidence="1" id="KW-1133">Transmembrane helix</keyword>
<keyword evidence="1" id="KW-0472">Membrane</keyword>
<feature type="transmembrane region" description="Helical" evidence="1">
    <location>
        <begin position="95"/>
        <end position="113"/>
    </location>
</feature>
<name>A0A1I4GAH3_9ACTN</name>
<protein>
    <submittedName>
        <fullName evidence="2">Uncharacterized protein</fullName>
    </submittedName>
</protein>
<reference evidence="2 3" key="1">
    <citation type="submission" date="2016-10" db="EMBL/GenBank/DDBJ databases">
        <authorList>
            <person name="de Groot N.N."/>
        </authorList>
    </citation>
    <scope>NUCLEOTIDE SEQUENCE [LARGE SCALE GENOMIC DNA]</scope>
    <source>
        <strain evidence="2 3">DSM 45317</strain>
    </source>
</reference>
<dbReference type="EMBL" id="FOSW01000008">
    <property type="protein sequence ID" value="SFL27068.1"/>
    <property type="molecule type" value="Genomic_DNA"/>
</dbReference>
<dbReference type="InParanoid" id="A0A1I4GAH3"/>
<proteinExistence type="predicted"/>
<gene>
    <name evidence="2" type="ORF">SAMN04488085_108235</name>
</gene>
<dbReference type="AlphaFoldDB" id="A0A1I4GAH3"/>
<keyword evidence="1" id="KW-0812">Transmembrane</keyword>
<feature type="transmembrane region" description="Helical" evidence="1">
    <location>
        <begin position="64"/>
        <end position="83"/>
    </location>
</feature>
<dbReference type="Proteomes" id="UP000199152">
    <property type="component" value="Unassembled WGS sequence"/>
</dbReference>
<feature type="transmembrane region" description="Helical" evidence="1">
    <location>
        <begin position="33"/>
        <end position="52"/>
    </location>
</feature>
<evidence type="ECO:0000313" key="3">
    <source>
        <dbReference type="Proteomes" id="UP000199152"/>
    </source>
</evidence>
<evidence type="ECO:0000313" key="2">
    <source>
        <dbReference type="EMBL" id="SFL27068.1"/>
    </source>
</evidence>
<keyword evidence="3" id="KW-1185">Reference proteome</keyword>
<sequence length="229" mass="23237">METPSVNRRDVLEVPPAPMTSAAPSRARRVTRLWESAAGLGLAAAGVLHVAAAVDHLEAGDLAVGFFLLTALAQVGVAGWLAIGTWTGSRPSPQLVIMALLGTVSLLALYLVAHMTSLLDAFAVADHGSGGHGHGGVRDGQTQIDPVTGVDFSAGMPISSEGPLAMDGQQPASGRHGPDGIGTATVTAELLALTALTALAPAGWRGRIVNGLFALGALTWGLWFTGVLG</sequence>
<feature type="transmembrane region" description="Helical" evidence="1">
    <location>
        <begin position="208"/>
        <end position="228"/>
    </location>
</feature>
<accession>A0A1I4GAH3</accession>